<sequence>MTDVEKKKRRRWGKKFKDKRDWPLTNGRLVKRGEFLLDLRFVKRWDKELAEMNKGKVGQPFEFPNSLINFQAVLHAKNIRYREIKGITIKLVEIAGLPAYNDYCTINRRVNKLAVKLEPPQGDNLVLFNDGSGFQAIAGGEYMREKYGKKNRVWVQIIILGDKEHKEPVSFEVNIVHESEADSTKRQLEKLLSEDIKISAVGGDGSMDEMDLWNCLQQHGIRPIIKPDKNARDDSDNELRNKVVKERNKKGYKKWAKKNKYGFRWVATEGIFSAIKRIFGEQLAATSEIGLIQEAKIKIWAYQKIKRYGET</sequence>
<dbReference type="PANTHER" id="PTHR34631">
    <property type="match status" value="1"/>
</dbReference>
<dbReference type="GO" id="GO:0004803">
    <property type="term" value="F:transposase activity"/>
    <property type="evidence" value="ECO:0007669"/>
    <property type="project" value="InterPro"/>
</dbReference>
<dbReference type="InterPro" id="IPR002559">
    <property type="entry name" value="Transposase_11"/>
</dbReference>
<organism evidence="2 3">
    <name type="scientific">Candidatus Iainarchaeum sp</name>
    <dbReference type="NCBI Taxonomy" id="3101447"/>
    <lineage>
        <taxon>Archaea</taxon>
        <taxon>Candidatus Iainarchaeota</taxon>
        <taxon>Candidatus Iainarchaeia</taxon>
        <taxon>Candidatus Iainarchaeales</taxon>
        <taxon>Candidatus Iainarchaeaceae</taxon>
        <taxon>Candidatus Iainarchaeum</taxon>
    </lineage>
</organism>
<dbReference type="Proteomes" id="UP000565078">
    <property type="component" value="Unassembled WGS sequence"/>
</dbReference>
<dbReference type="GO" id="GO:0003677">
    <property type="term" value="F:DNA binding"/>
    <property type="evidence" value="ECO:0007669"/>
    <property type="project" value="InterPro"/>
</dbReference>
<evidence type="ECO:0000259" key="1">
    <source>
        <dbReference type="Pfam" id="PF01609"/>
    </source>
</evidence>
<dbReference type="Pfam" id="PF01609">
    <property type="entry name" value="DDE_Tnp_1"/>
    <property type="match status" value="1"/>
</dbReference>
<gene>
    <name evidence="2" type="ORF">HA254_03155</name>
</gene>
<reference evidence="3" key="1">
    <citation type="journal article" date="2020" name="bioRxiv">
        <title>A rank-normalized archaeal taxonomy based on genome phylogeny resolves widespread incomplete and uneven classifications.</title>
        <authorList>
            <person name="Rinke C."/>
            <person name="Chuvochina M."/>
            <person name="Mussig A.J."/>
            <person name="Chaumeil P.-A."/>
            <person name="Waite D.W."/>
            <person name="Whitman W.B."/>
            <person name="Parks D.H."/>
            <person name="Hugenholtz P."/>
        </authorList>
    </citation>
    <scope>NUCLEOTIDE SEQUENCE [LARGE SCALE GENOMIC DNA]</scope>
</reference>
<name>A0A7J4J326_9ARCH</name>
<dbReference type="NCBIfam" id="NF033579">
    <property type="entry name" value="transpos_IS5_2"/>
    <property type="match status" value="1"/>
</dbReference>
<dbReference type="EMBL" id="DUGC01000052">
    <property type="protein sequence ID" value="HIH09646.1"/>
    <property type="molecule type" value="Genomic_DNA"/>
</dbReference>
<accession>A0A7J4J326</accession>
<dbReference type="InterPro" id="IPR053172">
    <property type="entry name" value="Tn903_transposase"/>
</dbReference>
<feature type="domain" description="Transposase IS4-like" evidence="1">
    <location>
        <begin position="125"/>
        <end position="284"/>
    </location>
</feature>
<dbReference type="GO" id="GO:0006313">
    <property type="term" value="P:DNA transposition"/>
    <property type="evidence" value="ECO:0007669"/>
    <property type="project" value="InterPro"/>
</dbReference>
<evidence type="ECO:0000313" key="2">
    <source>
        <dbReference type="EMBL" id="HIH09646.1"/>
    </source>
</evidence>
<evidence type="ECO:0000313" key="3">
    <source>
        <dbReference type="Proteomes" id="UP000565078"/>
    </source>
</evidence>
<dbReference type="AlphaFoldDB" id="A0A7J4J326"/>
<dbReference type="InterPro" id="IPR053520">
    <property type="entry name" value="Transposase_Tn903"/>
</dbReference>
<dbReference type="PANTHER" id="PTHR34631:SF3">
    <property type="entry name" value="ISSOD12 TRANSPOSASE TNPA_ISSOD12"/>
    <property type="match status" value="1"/>
</dbReference>
<comment type="caution">
    <text evidence="2">The sequence shown here is derived from an EMBL/GenBank/DDBJ whole genome shotgun (WGS) entry which is preliminary data.</text>
</comment>
<protein>
    <submittedName>
        <fullName evidence="2">IS5 family transposase</fullName>
    </submittedName>
</protein>
<proteinExistence type="predicted"/>